<accession>F1A4V1</accession>
<dbReference type="InterPro" id="IPR019320">
    <property type="entry name" value="BORCS8"/>
</dbReference>
<feature type="compositionally biased region" description="Low complexity" evidence="5">
    <location>
        <begin position="159"/>
        <end position="169"/>
    </location>
</feature>
<evidence type="ECO:0000256" key="2">
    <source>
        <dbReference type="ARBA" id="ARBA00010463"/>
    </source>
</evidence>
<comment type="similarity">
    <text evidence="2">Belongs to the BORCS8 family.</text>
</comment>
<feature type="region of interest" description="Disordered" evidence="5">
    <location>
        <begin position="159"/>
        <end position="222"/>
    </location>
</feature>
<dbReference type="OMA" id="HIRRNIP"/>
<reference evidence="7" key="1">
    <citation type="journal article" date="2011" name="Genome Biol.">
        <title>Comparative genomics of the social amoebae Dictyostelium discoideum and Dictyostelium purpureum.</title>
        <authorList>
            <consortium name="US DOE Joint Genome Institute (JGI-PGF)"/>
            <person name="Sucgang R."/>
            <person name="Kuo A."/>
            <person name="Tian X."/>
            <person name="Salerno W."/>
            <person name="Parikh A."/>
            <person name="Feasley C.L."/>
            <person name="Dalin E."/>
            <person name="Tu H."/>
            <person name="Huang E."/>
            <person name="Barry K."/>
            <person name="Lindquist E."/>
            <person name="Shapiro H."/>
            <person name="Bruce D."/>
            <person name="Schmutz J."/>
            <person name="Salamov A."/>
            <person name="Fey P."/>
            <person name="Gaudet P."/>
            <person name="Anjard C."/>
            <person name="Babu M.M."/>
            <person name="Basu S."/>
            <person name="Bushmanova Y."/>
            <person name="van der Wel H."/>
            <person name="Katoh-Kurasawa M."/>
            <person name="Dinh C."/>
            <person name="Coutinho P.M."/>
            <person name="Saito T."/>
            <person name="Elias M."/>
            <person name="Schaap P."/>
            <person name="Kay R.R."/>
            <person name="Henrissat B."/>
            <person name="Eichinger L."/>
            <person name="Rivero F."/>
            <person name="Putnam N.H."/>
            <person name="West C.M."/>
            <person name="Loomis W.F."/>
            <person name="Chisholm R.L."/>
            <person name="Shaulsky G."/>
            <person name="Strassmann J.E."/>
            <person name="Queller D.C."/>
            <person name="Kuspa A."/>
            <person name="Grigoriev I.V."/>
        </authorList>
    </citation>
    <scope>NUCLEOTIDE SEQUENCE [LARGE SCALE GENOMIC DNA]</scope>
    <source>
        <strain evidence="7">QSDP1</strain>
    </source>
</reference>
<comment type="subcellular location">
    <subcellularLocation>
        <location evidence="1">Lysosome membrane</location>
    </subcellularLocation>
</comment>
<dbReference type="OrthoDB" id="19830at2759"/>
<dbReference type="PANTHER" id="PTHR21146">
    <property type="entry name" value="MEF2B PROTEIN"/>
    <property type="match status" value="1"/>
</dbReference>
<feature type="compositionally biased region" description="Polar residues" evidence="5">
    <location>
        <begin position="170"/>
        <end position="180"/>
    </location>
</feature>
<sequence length="222" mass="25369">MSHIFNALSNSIGSDTHSTTSEISHYQNEQHQQYQQQFDPNRPVLTLDMTTAKLMYQTNQEMSSYIQQIANEPTIGLFHVQDHIRRNIPKNINLKNNIKDLGDKIEEKSFDIDYSTKTIQSFKEIETFSNISNLLQASIEKANKLVNNKSLLFVNSQTLPSSSSKTFSSYKNPNIVNTPTKSNNINNNNNNNINNDNINNDNINNNNNNNNSNNNKNDQEEL</sequence>
<dbReference type="eggNOG" id="ENOG502SFK3">
    <property type="taxonomic scope" value="Eukaryota"/>
</dbReference>
<gene>
    <name evidence="6" type="ORF">DICPUDRAFT_159733</name>
</gene>
<evidence type="ECO:0000313" key="7">
    <source>
        <dbReference type="Proteomes" id="UP000001064"/>
    </source>
</evidence>
<dbReference type="GO" id="GO:0005765">
    <property type="term" value="C:lysosomal membrane"/>
    <property type="evidence" value="ECO:0007669"/>
    <property type="project" value="UniProtKB-SubCell"/>
</dbReference>
<evidence type="ECO:0000256" key="4">
    <source>
        <dbReference type="ARBA" id="ARBA00023228"/>
    </source>
</evidence>
<organism evidence="6 7">
    <name type="scientific">Dictyostelium purpureum</name>
    <name type="common">Slime mold</name>
    <dbReference type="NCBI Taxonomy" id="5786"/>
    <lineage>
        <taxon>Eukaryota</taxon>
        <taxon>Amoebozoa</taxon>
        <taxon>Evosea</taxon>
        <taxon>Eumycetozoa</taxon>
        <taxon>Dictyostelia</taxon>
        <taxon>Dictyosteliales</taxon>
        <taxon>Dictyosteliaceae</taxon>
        <taxon>Dictyostelium</taxon>
    </lineage>
</organism>
<keyword evidence="4" id="KW-0458">Lysosome</keyword>
<dbReference type="InParanoid" id="F1A4V1"/>
<dbReference type="STRING" id="5786.F1A4V1"/>
<dbReference type="GeneID" id="10507227"/>
<keyword evidence="7" id="KW-1185">Reference proteome</keyword>
<dbReference type="Pfam" id="PF10167">
    <property type="entry name" value="BORCS8"/>
    <property type="match status" value="1"/>
</dbReference>
<feature type="compositionally biased region" description="Polar residues" evidence="5">
    <location>
        <begin position="8"/>
        <end position="24"/>
    </location>
</feature>
<dbReference type="GO" id="GO:0099078">
    <property type="term" value="C:BORC complex"/>
    <property type="evidence" value="ECO:0000318"/>
    <property type="project" value="GO_Central"/>
</dbReference>
<evidence type="ECO:0000256" key="5">
    <source>
        <dbReference type="SAM" id="MobiDB-lite"/>
    </source>
</evidence>
<dbReference type="RefSeq" id="XP_003294695.1">
    <property type="nucleotide sequence ID" value="XM_003294647.1"/>
</dbReference>
<evidence type="ECO:0000256" key="1">
    <source>
        <dbReference type="ARBA" id="ARBA00004656"/>
    </source>
</evidence>
<dbReference type="PANTHER" id="PTHR21146:SF0">
    <property type="entry name" value="BLOC-1-RELATED COMPLEX SUBUNIT 8"/>
    <property type="match status" value="1"/>
</dbReference>
<keyword evidence="3" id="KW-0472">Membrane</keyword>
<dbReference type="KEGG" id="dpp:DICPUDRAFT_159733"/>
<dbReference type="AlphaFoldDB" id="F1A4V1"/>
<feature type="compositionally biased region" description="Low complexity" evidence="5">
    <location>
        <begin position="25"/>
        <end position="37"/>
    </location>
</feature>
<protein>
    <recommendedName>
        <fullName evidence="8">BLOC-1-related complex subunit 8</fullName>
    </recommendedName>
</protein>
<evidence type="ECO:0000256" key="3">
    <source>
        <dbReference type="ARBA" id="ARBA00023136"/>
    </source>
</evidence>
<evidence type="ECO:0000313" key="6">
    <source>
        <dbReference type="EMBL" id="EGC28781.1"/>
    </source>
</evidence>
<dbReference type="Proteomes" id="UP000001064">
    <property type="component" value="Unassembled WGS sequence"/>
</dbReference>
<proteinExistence type="inferred from homology"/>
<dbReference type="VEuPathDB" id="AmoebaDB:DICPUDRAFT_159733"/>
<name>F1A4V1_DICPU</name>
<feature type="compositionally biased region" description="Low complexity" evidence="5">
    <location>
        <begin position="181"/>
        <end position="216"/>
    </location>
</feature>
<feature type="region of interest" description="Disordered" evidence="5">
    <location>
        <begin position="8"/>
        <end position="37"/>
    </location>
</feature>
<dbReference type="EMBL" id="GL871546">
    <property type="protein sequence ID" value="EGC28781.1"/>
    <property type="molecule type" value="Genomic_DNA"/>
</dbReference>
<evidence type="ECO:0008006" key="8">
    <source>
        <dbReference type="Google" id="ProtNLM"/>
    </source>
</evidence>